<comment type="caution">
    <text evidence="2">The sequence shown here is derived from an EMBL/GenBank/DDBJ whole genome shotgun (WGS) entry which is preliminary data.</text>
</comment>
<gene>
    <name evidence="2" type="primary">yeeF</name>
    <name evidence="2" type="ORF">BFL36_01240</name>
</gene>
<dbReference type="Gene3D" id="3.40.570.10">
    <property type="entry name" value="Extracellular Endonuclease, subunit A"/>
    <property type="match status" value="1"/>
</dbReference>
<dbReference type="AlphaFoldDB" id="A0A251YWG9"/>
<proteinExistence type="predicted"/>
<evidence type="ECO:0000259" key="1">
    <source>
        <dbReference type="Pfam" id="PF13930"/>
    </source>
</evidence>
<dbReference type="EMBL" id="MDJY01000007">
    <property type="protein sequence ID" value="OUE28562.1"/>
    <property type="molecule type" value="Genomic_DNA"/>
</dbReference>
<dbReference type="Pfam" id="PF13930">
    <property type="entry name" value="Endonuclea_NS_2"/>
    <property type="match status" value="1"/>
</dbReference>
<dbReference type="InterPro" id="IPR044927">
    <property type="entry name" value="Endonuclea_NS_2"/>
</dbReference>
<feature type="domain" description="Type VII secretion system protein EssD-like" evidence="1">
    <location>
        <begin position="44"/>
        <end position="167"/>
    </location>
</feature>
<dbReference type="InterPro" id="IPR044929">
    <property type="entry name" value="DNA/RNA_non-sp_Endonuclease_sf"/>
</dbReference>
<sequence>MGHSAASPGPEVDDYWRPLSHEEIQDLPVARDGSHLNANGSLRPNIWYQTGEHEYLYRTDEHGHIDRVIAENLQLKTHIGRLRHIRRTLGKLFGDHAGHVIADSFGGSPKLDNLVSQFADINKGGYYRLERQWARALKGNPPGHVAVDIRIDTDSLSGRPESFFIESIINDEPVAAESHQ</sequence>
<accession>A0A251YWG9</accession>
<reference evidence="2 3" key="1">
    <citation type="submission" date="2016-08" db="EMBL/GenBank/DDBJ databases">
        <title>Genome sequence of Clavibacter michiganensis spp strain CFBP8017.</title>
        <authorList>
            <person name="Thapa S.P."/>
            <person name="Coaker G."/>
            <person name="Jacques M.-A."/>
        </authorList>
    </citation>
    <scope>NUCLEOTIDE SEQUENCE [LARGE SCALE GENOMIC DNA]</scope>
    <source>
        <strain evidence="2">CFBP8017</strain>
    </source>
</reference>
<protein>
    <submittedName>
        <fullName evidence="2">Putative ribonuclease YeeF</fullName>
    </submittedName>
</protein>
<organism evidence="2 3">
    <name type="scientific">Clavibacter michiganensis</name>
    <dbReference type="NCBI Taxonomy" id="28447"/>
    <lineage>
        <taxon>Bacteria</taxon>
        <taxon>Bacillati</taxon>
        <taxon>Actinomycetota</taxon>
        <taxon>Actinomycetes</taxon>
        <taxon>Micrococcales</taxon>
        <taxon>Microbacteriaceae</taxon>
        <taxon>Clavibacter</taxon>
    </lineage>
</organism>
<evidence type="ECO:0000313" key="2">
    <source>
        <dbReference type="EMBL" id="OUE28562.1"/>
    </source>
</evidence>
<evidence type="ECO:0000313" key="3">
    <source>
        <dbReference type="Proteomes" id="UP000195011"/>
    </source>
</evidence>
<name>A0A251YWG9_9MICO</name>
<dbReference type="Proteomes" id="UP000195011">
    <property type="component" value="Unassembled WGS sequence"/>
</dbReference>